<evidence type="ECO:0000256" key="2">
    <source>
        <dbReference type="ARBA" id="ARBA00018953"/>
    </source>
</evidence>
<organism evidence="9 10">
    <name type="scientific">Desulfonema limicola</name>
    <dbReference type="NCBI Taxonomy" id="45656"/>
    <lineage>
        <taxon>Bacteria</taxon>
        <taxon>Pseudomonadati</taxon>
        <taxon>Thermodesulfobacteriota</taxon>
        <taxon>Desulfobacteria</taxon>
        <taxon>Desulfobacterales</taxon>
        <taxon>Desulfococcaceae</taxon>
        <taxon>Desulfonema</taxon>
    </lineage>
</organism>
<dbReference type="SUPFAM" id="SSF55048">
    <property type="entry name" value="Probable ACP-binding domain of malonyl-CoA ACP transacylase"/>
    <property type="match status" value="1"/>
</dbReference>
<dbReference type="InterPro" id="IPR004410">
    <property type="entry name" value="Malonyl_CoA-ACP_transAc_FabD"/>
</dbReference>
<keyword evidence="3 6" id="KW-0808">Transferase</keyword>
<protein>
    <recommendedName>
        <fullName evidence="2 6">Malonyl CoA-acyl carrier protein transacylase</fullName>
        <ecNumber evidence="1 6">2.3.1.39</ecNumber>
    </recommendedName>
</protein>
<dbReference type="InterPro" id="IPR016036">
    <property type="entry name" value="Malonyl_transacylase_ACP-bd"/>
</dbReference>
<dbReference type="GO" id="GO:0005829">
    <property type="term" value="C:cytosol"/>
    <property type="evidence" value="ECO:0007669"/>
    <property type="project" value="TreeGrafter"/>
</dbReference>
<dbReference type="PIRSF" id="PIRSF000446">
    <property type="entry name" value="Mct"/>
    <property type="match status" value="1"/>
</dbReference>
<dbReference type="SMART" id="SM00827">
    <property type="entry name" value="PKS_AT"/>
    <property type="match status" value="1"/>
</dbReference>
<dbReference type="Proteomes" id="UP000663720">
    <property type="component" value="Chromosome"/>
</dbReference>
<proteinExistence type="inferred from homology"/>
<dbReference type="GO" id="GO:0004314">
    <property type="term" value="F:[acyl-carrier-protein] S-malonyltransferase activity"/>
    <property type="evidence" value="ECO:0007669"/>
    <property type="project" value="UniProtKB-EC"/>
</dbReference>
<sequence length="313" mass="34325">MKKTAFLFPGQGSQYVGMGLDLYQKYDYVKKSFDMAEDITGIKLSDLCFTGPVKDLTETINLQPAITLVNLACLLVLQSKGFHPDISAGHSLGEYSALYAAGIISQEDTIKLVFKRGRLMHREACKNQGAMSAIIGLGIDDVVDIVNKAQEYGIISVANHNSEKQIVITGEPEPVKKAGLLASEQKGKAIPLKVSGAWHSQLIKGAEQEFMEFMDTISFNAPESGVIHNVCADFVKEPGDIKAVMVKQLCSPVRWYDSVNKMMDEKIEIFVELGPGKVLSGLLKKIIPKDFPCKIFNVSDIKSLENFCKQAAS</sequence>
<dbReference type="PANTHER" id="PTHR42681">
    <property type="entry name" value="MALONYL-COA-ACYL CARRIER PROTEIN TRANSACYLASE, MITOCHONDRIAL"/>
    <property type="match status" value="1"/>
</dbReference>
<evidence type="ECO:0000256" key="7">
    <source>
        <dbReference type="PIRSR" id="PIRSR000446-1"/>
    </source>
</evidence>
<evidence type="ECO:0000256" key="4">
    <source>
        <dbReference type="ARBA" id="ARBA00023315"/>
    </source>
</evidence>
<dbReference type="KEGG" id="dli:dnl_03950"/>
<dbReference type="SUPFAM" id="SSF52151">
    <property type="entry name" value="FabD/lysophospholipase-like"/>
    <property type="match status" value="1"/>
</dbReference>
<dbReference type="Pfam" id="PF00698">
    <property type="entry name" value="Acyl_transf_1"/>
    <property type="match status" value="1"/>
</dbReference>
<keyword evidence="10" id="KW-1185">Reference proteome</keyword>
<feature type="domain" description="Malonyl-CoA:ACP transacylase (MAT)" evidence="8">
    <location>
        <begin position="7"/>
        <end position="293"/>
    </location>
</feature>
<dbReference type="InterPro" id="IPR014043">
    <property type="entry name" value="Acyl_transferase_dom"/>
</dbReference>
<evidence type="ECO:0000313" key="9">
    <source>
        <dbReference type="EMBL" id="QTA78180.1"/>
    </source>
</evidence>
<keyword evidence="4 6" id="KW-0012">Acyltransferase</keyword>
<name>A0A975GEJ3_9BACT</name>
<dbReference type="PANTHER" id="PTHR42681:SF1">
    <property type="entry name" value="MALONYL-COA-ACYL CARRIER PROTEIN TRANSACYLASE, MITOCHONDRIAL"/>
    <property type="match status" value="1"/>
</dbReference>
<accession>A0A975GEJ3</accession>
<dbReference type="InterPro" id="IPR001227">
    <property type="entry name" value="Ac_transferase_dom_sf"/>
</dbReference>
<comment type="catalytic activity">
    <reaction evidence="5 6">
        <text>holo-[ACP] + malonyl-CoA = malonyl-[ACP] + CoA</text>
        <dbReference type="Rhea" id="RHEA:41792"/>
        <dbReference type="Rhea" id="RHEA-COMP:9623"/>
        <dbReference type="Rhea" id="RHEA-COMP:9685"/>
        <dbReference type="ChEBI" id="CHEBI:57287"/>
        <dbReference type="ChEBI" id="CHEBI:57384"/>
        <dbReference type="ChEBI" id="CHEBI:64479"/>
        <dbReference type="ChEBI" id="CHEBI:78449"/>
        <dbReference type="EC" id="2.3.1.39"/>
    </reaction>
</comment>
<dbReference type="InterPro" id="IPR016035">
    <property type="entry name" value="Acyl_Trfase/lysoPLipase"/>
</dbReference>
<feature type="active site" evidence="7">
    <location>
        <position position="199"/>
    </location>
</feature>
<gene>
    <name evidence="9" type="primary">fabD</name>
    <name evidence="9" type="ORF">dnl_03950</name>
</gene>
<dbReference type="Gene3D" id="3.40.366.10">
    <property type="entry name" value="Malonyl-Coenzyme A Acyl Carrier Protein, domain 2"/>
    <property type="match status" value="1"/>
</dbReference>
<evidence type="ECO:0000256" key="5">
    <source>
        <dbReference type="ARBA" id="ARBA00048462"/>
    </source>
</evidence>
<evidence type="ECO:0000259" key="8">
    <source>
        <dbReference type="SMART" id="SM00827"/>
    </source>
</evidence>
<evidence type="ECO:0000256" key="6">
    <source>
        <dbReference type="PIRNR" id="PIRNR000446"/>
    </source>
</evidence>
<dbReference type="InterPro" id="IPR024925">
    <property type="entry name" value="Malonyl_CoA-ACP_transAc"/>
</dbReference>
<dbReference type="EMBL" id="CP061799">
    <property type="protein sequence ID" value="QTA78180.1"/>
    <property type="molecule type" value="Genomic_DNA"/>
</dbReference>
<evidence type="ECO:0000256" key="1">
    <source>
        <dbReference type="ARBA" id="ARBA00013258"/>
    </source>
</evidence>
<dbReference type="RefSeq" id="WP_207690072.1">
    <property type="nucleotide sequence ID" value="NZ_CP061799.1"/>
</dbReference>
<dbReference type="EC" id="2.3.1.39" evidence="1 6"/>
<dbReference type="Gene3D" id="3.30.70.250">
    <property type="entry name" value="Malonyl-CoA ACP transacylase, ACP-binding"/>
    <property type="match status" value="1"/>
</dbReference>
<comment type="similarity">
    <text evidence="6">Belongs to the fabD family.</text>
</comment>
<feature type="active site" evidence="7">
    <location>
        <position position="91"/>
    </location>
</feature>
<dbReference type="InterPro" id="IPR050858">
    <property type="entry name" value="Mal-CoA-ACP_Trans/PKS_FabD"/>
</dbReference>
<evidence type="ECO:0000256" key="3">
    <source>
        <dbReference type="ARBA" id="ARBA00022679"/>
    </source>
</evidence>
<dbReference type="AlphaFoldDB" id="A0A975GEJ3"/>
<evidence type="ECO:0000313" key="10">
    <source>
        <dbReference type="Proteomes" id="UP000663720"/>
    </source>
</evidence>
<dbReference type="NCBIfam" id="TIGR00128">
    <property type="entry name" value="fabD"/>
    <property type="match status" value="1"/>
</dbReference>
<dbReference type="GO" id="GO:0006633">
    <property type="term" value="P:fatty acid biosynthetic process"/>
    <property type="evidence" value="ECO:0007669"/>
    <property type="project" value="TreeGrafter"/>
</dbReference>
<reference evidence="9" key="1">
    <citation type="journal article" date="2021" name="Microb. Physiol.">
        <title>Proteogenomic Insights into the Physiology of Marine, Sulfate-Reducing, Filamentous Desulfonema limicola and Desulfonema magnum.</title>
        <authorList>
            <person name="Schnaars V."/>
            <person name="Wohlbrand L."/>
            <person name="Scheve S."/>
            <person name="Hinrichs C."/>
            <person name="Reinhardt R."/>
            <person name="Rabus R."/>
        </authorList>
    </citation>
    <scope>NUCLEOTIDE SEQUENCE</scope>
    <source>
        <strain evidence="9">5ac10</strain>
    </source>
</reference>